<evidence type="ECO:0000256" key="2">
    <source>
        <dbReference type="ARBA" id="ARBA00022448"/>
    </source>
</evidence>
<keyword evidence="3 8" id="KW-1134">Transmembrane beta strand</keyword>
<dbReference type="Pfam" id="PF13715">
    <property type="entry name" value="CarbopepD_reg_2"/>
    <property type="match status" value="1"/>
</dbReference>
<dbReference type="InterPro" id="IPR039426">
    <property type="entry name" value="TonB-dep_rcpt-like"/>
</dbReference>
<dbReference type="PROSITE" id="PS52016">
    <property type="entry name" value="TONB_DEPENDENT_REC_3"/>
    <property type="match status" value="1"/>
</dbReference>
<evidence type="ECO:0000256" key="10">
    <source>
        <dbReference type="SAM" id="SignalP"/>
    </source>
</evidence>
<dbReference type="PANTHER" id="PTHR47234">
    <property type="match status" value="1"/>
</dbReference>
<dbReference type="SUPFAM" id="SSF49464">
    <property type="entry name" value="Carboxypeptidase regulatory domain-like"/>
    <property type="match status" value="1"/>
</dbReference>
<evidence type="ECO:0000259" key="12">
    <source>
        <dbReference type="Pfam" id="PF07715"/>
    </source>
</evidence>
<dbReference type="AlphaFoldDB" id="A0A4D7JJ49"/>
<dbReference type="Gene3D" id="2.170.130.10">
    <property type="entry name" value="TonB-dependent receptor, plug domain"/>
    <property type="match status" value="1"/>
</dbReference>
<dbReference type="Gene3D" id="2.60.40.1120">
    <property type="entry name" value="Carboxypeptidase-like, regulatory domain"/>
    <property type="match status" value="1"/>
</dbReference>
<dbReference type="SUPFAM" id="SSF56935">
    <property type="entry name" value="Porins"/>
    <property type="match status" value="1"/>
</dbReference>
<reference evidence="13 14" key="1">
    <citation type="submission" date="2018-04" db="EMBL/GenBank/DDBJ databases">
        <title>Complete genome uncultured novel isolate.</title>
        <authorList>
            <person name="Merlino G."/>
        </authorList>
    </citation>
    <scope>NUCLEOTIDE SEQUENCE [LARGE SCALE GENOMIC DNA]</scope>
    <source>
        <strain evidence="14">R1DC9</strain>
    </source>
</reference>
<accession>A0A4D7JJ49</accession>
<gene>
    <name evidence="13" type="ORF">DCC35_13080</name>
</gene>
<keyword evidence="14" id="KW-1185">Reference proteome</keyword>
<evidence type="ECO:0000256" key="9">
    <source>
        <dbReference type="RuleBase" id="RU003357"/>
    </source>
</evidence>
<sequence>MKKLNQTLTPNKALYYGLILAFLFAFTENVNAQDLKEITGKVTDFATEEPVIGASVQVQGTTRGTVTETDGSFSIKASIGQTLVISFIGYETIEVEVTTKNNYNIILIEDISTLESVVVVGSRGRPRTVIESPVPIDNIDASELMASGQPNIEKMIAYRVPSYNTSNQTISDATAHFDPSELRNLGPSRTLVLLNGKRKNQSALVYVNDTPGKGEVGVDMKSIPTAAIERVEVLRDGAAAQYGSDAIAGVINVVLKDNTKGSANFTTGISEQGDGFMYDLSINKGFKFSENTTLNLTASYYHQDETNRAGEPGEDPLFGIESDDPDWSDWLEANPDLGMIVGQPEFDKASFYGNFASNYANDKGQFYAFGGYTYRQGKSFALYRAPYWITDDAGLLTPPGETYDGFQPTFETDIDDYTFTIGNKYELGEWRTDLSLTTGGNSVGYTIGNTINVDLLPNSPTSFDAGAYSFGTTIGNLDISRTFDNLEFYFGTEIRREVFEVEAGQPESYEGGGAQSFPGLQPGNALKEDRSNIGVYAGADWDATKNFLVGAAIRYENYSDFGSNVSWKVNARQLFAEGNGAIRASLSTGFRAPSLHQIYLSNVQTLVSGGTVSNQGTFNNVDPVIKALGVPALDAETSFNISAGITYRFSEKFSVSADYYNITIDDRVLFTGEIGFDDDDATTNPVEQILIDNNVTSIKFFVNALDTRTQGVDIIADYTNIIIGDGTLDLILSMNYNKTSIEGSIEAPGVIGEEGYDIFNRKEQSRVTTARPNTKVLFGINYEVGKFGATLNNTYFGEVTWRHFDNGLNGAPLGPGGTPLPTEDAAYDQVFAGKVITDLILDYDIVDRLNVNVTVNNLLDVYPDEIDTKGDFVTDLGGRFRYPWEVNQFGFMGRFYKIGFIYQF</sequence>
<keyword evidence="6 8" id="KW-0472">Membrane</keyword>
<evidence type="ECO:0000256" key="1">
    <source>
        <dbReference type="ARBA" id="ARBA00004571"/>
    </source>
</evidence>
<evidence type="ECO:0000313" key="13">
    <source>
        <dbReference type="EMBL" id="QCK15611.1"/>
    </source>
</evidence>
<evidence type="ECO:0000256" key="5">
    <source>
        <dbReference type="ARBA" id="ARBA00023077"/>
    </source>
</evidence>
<dbReference type="Gene3D" id="2.40.170.20">
    <property type="entry name" value="TonB-dependent receptor, beta-barrel domain"/>
    <property type="match status" value="1"/>
</dbReference>
<keyword evidence="7 8" id="KW-0998">Cell outer membrane</keyword>
<evidence type="ECO:0000256" key="4">
    <source>
        <dbReference type="ARBA" id="ARBA00022692"/>
    </source>
</evidence>
<dbReference type="InterPro" id="IPR036942">
    <property type="entry name" value="Beta-barrel_TonB_sf"/>
</dbReference>
<dbReference type="InterPro" id="IPR012910">
    <property type="entry name" value="Plug_dom"/>
</dbReference>
<proteinExistence type="inferred from homology"/>
<name>A0A4D7JJ49_9BACT</name>
<keyword evidence="10" id="KW-0732">Signal</keyword>
<dbReference type="Pfam" id="PF07715">
    <property type="entry name" value="Plug"/>
    <property type="match status" value="1"/>
</dbReference>
<dbReference type="GO" id="GO:0009279">
    <property type="term" value="C:cell outer membrane"/>
    <property type="evidence" value="ECO:0007669"/>
    <property type="project" value="UniProtKB-SubCell"/>
</dbReference>
<dbReference type="PANTHER" id="PTHR47234:SF3">
    <property type="entry name" value="SECRETIN_TONB SHORT N-TERMINAL DOMAIN-CONTAINING PROTEIN"/>
    <property type="match status" value="1"/>
</dbReference>
<dbReference type="EMBL" id="CP028923">
    <property type="protein sequence ID" value="QCK15611.1"/>
    <property type="molecule type" value="Genomic_DNA"/>
</dbReference>
<comment type="subcellular location">
    <subcellularLocation>
        <location evidence="1 8">Cell outer membrane</location>
        <topology evidence="1 8">Multi-pass membrane protein</topology>
    </subcellularLocation>
</comment>
<dbReference type="Pfam" id="PF00593">
    <property type="entry name" value="TonB_dep_Rec_b-barrel"/>
    <property type="match status" value="1"/>
</dbReference>
<feature type="domain" description="TonB-dependent receptor-like beta-barrel" evidence="11">
    <location>
        <begin position="354"/>
        <end position="858"/>
    </location>
</feature>
<feature type="domain" description="TonB-dependent receptor plug" evidence="12">
    <location>
        <begin position="130"/>
        <end position="250"/>
    </location>
</feature>
<protein>
    <submittedName>
        <fullName evidence="13">TonB-dependent receptor</fullName>
    </submittedName>
</protein>
<dbReference type="KEGG" id="fpf:DCC35_13080"/>
<feature type="signal peptide" evidence="10">
    <location>
        <begin position="1"/>
        <end position="32"/>
    </location>
</feature>
<keyword evidence="2 8" id="KW-0813">Transport</keyword>
<dbReference type="Proteomes" id="UP000298616">
    <property type="component" value="Chromosome"/>
</dbReference>
<evidence type="ECO:0000256" key="8">
    <source>
        <dbReference type="PROSITE-ProRule" id="PRU01360"/>
    </source>
</evidence>
<keyword evidence="5 9" id="KW-0798">TonB box</keyword>
<organism evidence="13 14">
    <name type="scientific">Mangrovivirga cuniculi</name>
    <dbReference type="NCBI Taxonomy" id="2715131"/>
    <lineage>
        <taxon>Bacteria</taxon>
        <taxon>Pseudomonadati</taxon>
        <taxon>Bacteroidota</taxon>
        <taxon>Cytophagia</taxon>
        <taxon>Cytophagales</taxon>
        <taxon>Mangrovivirgaceae</taxon>
        <taxon>Mangrovivirga</taxon>
    </lineage>
</organism>
<evidence type="ECO:0000256" key="3">
    <source>
        <dbReference type="ARBA" id="ARBA00022452"/>
    </source>
</evidence>
<keyword evidence="4 8" id="KW-0812">Transmembrane</keyword>
<dbReference type="InterPro" id="IPR037066">
    <property type="entry name" value="Plug_dom_sf"/>
</dbReference>
<feature type="chain" id="PRO_5020499153" evidence="10">
    <location>
        <begin position="33"/>
        <end position="904"/>
    </location>
</feature>
<keyword evidence="13" id="KW-0675">Receptor</keyword>
<dbReference type="FunFam" id="2.60.40.1120:FF:000003">
    <property type="entry name" value="Outer membrane protein Omp121"/>
    <property type="match status" value="1"/>
</dbReference>
<evidence type="ECO:0000313" key="14">
    <source>
        <dbReference type="Proteomes" id="UP000298616"/>
    </source>
</evidence>
<evidence type="ECO:0000259" key="11">
    <source>
        <dbReference type="Pfam" id="PF00593"/>
    </source>
</evidence>
<evidence type="ECO:0000256" key="6">
    <source>
        <dbReference type="ARBA" id="ARBA00023136"/>
    </source>
</evidence>
<evidence type="ECO:0000256" key="7">
    <source>
        <dbReference type="ARBA" id="ARBA00023237"/>
    </source>
</evidence>
<dbReference type="RefSeq" id="WP_137091205.1">
    <property type="nucleotide sequence ID" value="NZ_CP028923.1"/>
</dbReference>
<dbReference type="InterPro" id="IPR008969">
    <property type="entry name" value="CarboxyPept-like_regulatory"/>
</dbReference>
<dbReference type="OrthoDB" id="9805434at2"/>
<comment type="similarity">
    <text evidence="8 9">Belongs to the TonB-dependent receptor family.</text>
</comment>
<dbReference type="InterPro" id="IPR000531">
    <property type="entry name" value="Beta-barrel_TonB"/>
</dbReference>